<dbReference type="RefSeq" id="WP_320756208.1">
    <property type="nucleotide sequence ID" value="NZ_JAWNGC010000001.1"/>
</dbReference>
<evidence type="ECO:0000313" key="2">
    <source>
        <dbReference type="Proteomes" id="UP001281731"/>
    </source>
</evidence>
<name>A0AAW9HVD9_9ACTO</name>
<sequence>MKTKTFNDIELAKAIDEAITVAMMHGRYARINDISAYLFLVCRRWYTNGGLRAFVSSQPERWVPAEDGWILASERGDKGSKHFGGLDSSYLGALKRLRSWVDGLEKQGSQKAHDVYNVNIYTEKRG</sequence>
<protein>
    <submittedName>
        <fullName evidence="1">Uncharacterized protein</fullName>
    </submittedName>
</protein>
<dbReference type="AlphaFoldDB" id="A0AAW9HVD9"/>
<accession>A0AAW9HVD9</accession>
<proteinExistence type="predicted"/>
<organism evidence="1 2">
    <name type="scientific">Actinotignum urinale</name>
    <dbReference type="NCBI Taxonomy" id="190146"/>
    <lineage>
        <taxon>Bacteria</taxon>
        <taxon>Bacillati</taxon>
        <taxon>Actinomycetota</taxon>
        <taxon>Actinomycetes</taxon>
        <taxon>Actinomycetales</taxon>
        <taxon>Actinomycetaceae</taxon>
        <taxon>Actinotignum</taxon>
    </lineage>
</organism>
<dbReference type="Proteomes" id="UP001281731">
    <property type="component" value="Unassembled WGS sequence"/>
</dbReference>
<comment type="caution">
    <text evidence="1">The sequence shown here is derived from an EMBL/GenBank/DDBJ whole genome shotgun (WGS) entry which is preliminary data.</text>
</comment>
<evidence type="ECO:0000313" key="1">
    <source>
        <dbReference type="EMBL" id="MDY5154302.1"/>
    </source>
</evidence>
<reference evidence="1" key="1">
    <citation type="submission" date="2023-10" db="EMBL/GenBank/DDBJ databases">
        <title>Whole Genome based description of the genera Actinobaculum and Actinotignum reveals a complex phylogenetic relationship within the species included in the genus Actinotignum.</title>
        <authorList>
            <person name="Jensen C.S."/>
            <person name="Dargis R."/>
            <person name="Kemp M."/>
            <person name="Christensen J.J."/>
        </authorList>
    </citation>
    <scope>NUCLEOTIDE SEQUENCE</scope>
    <source>
        <strain evidence="1">SLA_B511</strain>
    </source>
</reference>
<gene>
    <name evidence="1" type="ORF">R6G80_00970</name>
</gene>
<dbReference type="EMBL" id="JAWNGC010000001">
    <property type="protein sequence ID" value="MDY5154302.1"/>
    <property type="molecule type" value="Genomic_DNA"/>
</dbReference>